<dbReference type="KEGG" id="smiz:4412673_01486"/>
<gene>
    <name evidence="1" type="ORF">SAMEA4412673_01486</name>
</gene>
<evidence type="ECO:0000313" key="2">
    <source>
        <dbReference type="Proteomes" id="UP000215355"/>
    </source>
</evidence>
<proteinExistence type="predicted"/>
<accession>A0AAJ5BZW3</accession>
<reference evidence="1 2" key="1">
    <citation type="submission" date="2017-06" db="EMBL/GenBank/DDBJ databases">
        <authorList>
            <consortium name="Pathogen Informatics"/>
        </authorList>
    </citation>
    <scope>NUCLEOTIDE SEQUENCE [LARGE SCALE GENOMIC DNA]</scope>
    <source>
        <strain evidence="1 2">NCTC12149</strain>
    </source>
</reference>
<evidence type="ECO:0000313" key="1">
    <source>
        <dbReference type="EMBL" id="SNV48103.1"/>
    </source>
</evidence>
<name>A0AAJ5BZW3_9SPHI</name>
<dbReference type="EMBL" id="LT906468">
    <property type="protein sequence ID" value="SNV48103.1"/>
    <property type="molecule type" value="Genomic_DNA"/>
</dbReference>
<protein>
    <submittedName>
        <fullName evidence="1">Uncharacterized protein</fullName>
    </submittedName>
</protein>
<dbReference type="Proteomes" id="UP000215355">
    <property type="component" value="Chromosome 1"/>
</dbReference>
<dbReference type="AlphaFoldDB" id="A0AAJ5BZW3"/>
<organism evidence="1 2">
    <name type="scientific">Sphingobacterium mizutaii</name>
    <dbReference type="NCBI Taxonomy" id="1010"/>
    <lineage>
        <taxon>Bacteria</taxon>
        <taxon>Pseudomonadati</taxon>
        <taxon>Bacteroidota</taxon>
        <taxon>Sphingobacteriia</taxon>
        <taxon>Sphingobacteriales</taxon>
        <taxon>Sphingobacteriaceae</taxon>
        <taxon>Sphingobacterium</taxon>
    </lineage>
</organism>
<sequence length="42" mass="5028">MHRRQQFWFDPEKVQGKCLWIVGLNQLPRSELSSGNERLKKS</sequence>